<protein>
    <submittedName>
        <fullName evidence="3">Hsp70-like protein</fullName>
    </submittedName>
</protein>
<dbReference type="Gene3D" id="3.30.420.40">
    <property type="match status" value="2"/>
</dbReference>
<dbReference type="Proteomes" id="UP000275078">
    <property type="component" value="Unassembled WGS sequence"/>
</dbReference>
<dbReference type="PANTHER" id="PTHR14187">
    <property type="entry name" value="ALPHA KINASE/ELONGATION FACTOR 2 KINASE"/>
    <property type="match status" value="1"/>
</dbReference>
<dbReference type="InterPro" id="IPR043129">
    <property type="entry name" value="ATPase_NBD"/>
</dbReference>
<name>A0A3N4IAI3_ASCIM</name>
<keyword evidence="2" id="KW-0067">ATP-binding</keyword>
<dbReference type="AlphaFoldDB" id="A0A3N4IAI3"/>
<sequence length="592" mass="66096">MAADSYGSRRYLIVGVDYGTTFSGVSYTHSNNADVNDISIIKTWPGTSSDYLAKTPSCIAYASENRQLDHDCWGYQTEAGMISYTWTKLLLDRDTLSTQHDDRRVCENGGLGSGVMRIPKGKTPESVVSDYLRQLYQYILKYFEKTMQSEAVLQQTPIEFWFTIPAIWSDKAKNSTLNAAKRAGFGSRPGDTINLIPEPEAAAISTLKKISLKHEGEIRPGDGILVCDCGGGTVDITTYNITQVKPMLQFEESCVGVGGKCGSTYVDRNFHDLMRKRFGENFTNLPAKKIAPRSEFMRQFESIKRDFRGPGNRTRPYTLTLIMRDVEDSDFYDEDDSQVKLTEKDIQNLFDPVISKIIDLVNQQVREVKKDAGNPITNLILVGGFGESPYLYDRLKKWSSDKQIAVRCPEEAWSAVVRGASLRGLEGAAVVKKRCRRHYGIELGQPFKAGIDEEADAYICAFSGIKYAGGHMTWVIPKGLDIFEDTFRSHDFFLTHVEGTELTTHTVRLKSSGLDVAPGRLEHPRVEPVGVVNCILKGLNVSKFPNKIVNGKRVYKLDCKLEVVMGAKSGTLQFRIRALGEIVGNATIDFTK</sequence>
<proteinExistence type="predicted"/>
<accession>A0A3N4IAI3</accession>
<reference evidence="3 4" key="1">
    <citation type="journal article" date="2018" name="Nat. Ecol. Evol.">
        <title>Pezizomycetes genomes reveal the molecular basis of ectomycorrhizal truffle lifestyle.</title>
        <authorList>
            <person name="Murat C."/>
            <person name="Payen T."/>
            <person name="Noel B."/>
            <person name="Kuo A."/>
            <person name="Morin E."/>
            <person name="Chen J."/>
            <person name="Kohler A."/>
            <person name="Krizsan K."/>
            <person name="Balestrini R."/>
            <person name="Da Silva C."/>
            <person name="Montanini B."/>
            <person name="Hainaut M."/>
            <person name="Levati E."/>
            <person name="Barry K.W."/>
            <person name="Belfiori B."/>
            <person name="Cichocki N."/>
            <person name="Clum A."/>
            <person name="Dockter R.B."/>
            <person name="Fauchery L."/>
            <person name="Guy J."/>
            <person name="Iotti M."/>
            <person name="Le Tacon F."/>
            <person name="Lindquist E.A."/>
            <person name="Lipzen A."/>
            <person name="Malagnac F."/>
            <person name="Mello A."/>
            <person name="Molinier V."/>
            <person name="Miyauchi S."/>
            <person name="Poulain J."/>
            <person name="Riccioni C."/>
            <person name="Rubini A."/>
            <person name="Sitrit Y."/>
            <person name="Splivallo R."/>
            <person name="Traeger S."/>
            <person name="Wang M."/>
            <person name="Zifcakova L."/>
            <person name="Wipf D."/>
            <person name="Zambonelli A."/>
            <person name="Paolocci F."/>
            <person name="Nowrousian M."/>
            <person name="Ottonello S."/>
            <person name="Baldrian P."/>
            <person name="Spatafora J.W."/>
            <person name="Henrissat B."/>
            <person name="Nagy L.G."/>
            <person name="Aury J.M."/>
            <person name="Wincker P."/>
            <person name="Grigoriev I.V."/>
            <person name="Bonfante P."/>
            <person name="Martin F.M."/>
        </authorList>
    </citation>
    <scope>NUCLEOTIDE SEQUENCE [LARGE SCALE GENOMIC DNA]</scope>
    <source>
        <strain evidence="3 4">RN42</strain>
    </source>
</reference>
<dbReference type="PANTHER" id="PTHR14187:SF81">
    <property type="entry name" value="HSP70 FAMILY PROTEIN (AFU_ORTHOLOGUE AFUA_4G14040)"/>
    <property type="match status" value="1"/>
</dbReference>
<dbReference type="CDD" id="cd10170">
    <property type="entry name" value="ASKHA_NBD_HSP70"/>
    <property type="match status" value="1"/>
</dbReference>
<organism evidence="3 4">
    <name type="scientific">Ascobolus immersus RN42</name>
    <dbReference type="NCBI Taxonomy" id="1160509"/>
    <lineage>
        <taxon>Eukaryota</taxon>
        <taxon>Fungi</taxon>
        <taxon>Dikarya</taxon>
        <taxon>Ascomycota</taxon>
        <taxon>Pezizomycotina</taxon>
        <taxon>Pezizomycetes</taxon>
        <taxon>Pezizales</taxon>
        <taxon>Ascobolaceae</taxon>
        <taxon>Ascobolus</taxon>
    </lineage>
</organism>
<dbReference type="InterPro" id="IPR013126">
    <property type="entry name" value="Hsp_70_fam"/>
</dbReference>
<dbReference type="Gene3D" id="3.90.640.10">
    <property type="entry name" value="Actin, Chain A, domain 4"/>
    <property type="match status" value="1"/>
</dbReference>
<dbReference type="GO" id="GO:0140662">
    <property type="term" value="F:ATP-dependent protein folding chaperone"/>
    <property type="evidence" value="ECO:0007669"/>
    <property type="project" value="InterPro"/>
</dbReference>
<gene>
    <name evidence="3" type="ORF">BJ508DRAFT_360782</name>
</gene>
<dbReference type="Pfam" id="PF00012">
    <property type="entry name" value="HSP70"/>
    <property type="match status" value="1"/>
</dbReference>
<dbReference type="GO" id="GO:0005524">
    <property type="term" value="F:ATP binding"/>
    <property type="evidence" value="ECO:0007669"/>
    <property type="project" value="UniProtKB-KW"/>
</dbReference>
<evidence type="ECO:0000256" key="1">
    <source>
        <dbReference type="ARBA" id="ARBA00022741"/>
    </source>
</evidence>
<evidence type="ECO:0000256" key="2">
    <source>
        <dbReference type="ARBA" id="ARBA00022840"/>
    </source>
</evidence>
<dbReference type="SUPFAM" id="SSF53067">
    <property type="entry name" value="Actin-like ATPase domain"/>
    <property type="match status" value="2"/>
</dbReference>
<evidence type="ECO:0000313" key="3">
    <source>
        <dbReference type="EMBL" id="RPA83095.1"/>
    </source>
</evidence>
<keyword evidence="1" id="KW-0547">Nucleotide-binding</keyword>
<dbReference type="OrthoDB" id="2963168at2759"/>
<dbReference type="Gene3D" id="3.30.30.30">
    <property type="match status" value="1"/>
</dbReference>
<dbReference type="STRING" id="1160509.A0A3N4IAI3"/>
<evidence type="ECO:0000313" key="4">
    <source>
        <dbReference type="Proteomes" id="UP000275078"/>
    </source>
</evidence>
<keyword evidence="4" id="KW-1185">Reference proteome</keyword>
<dbReference type="EMBL" id="ML119667">
    <property type="protein sequence ID" value="RPA83095.1"/>
    <property type="molecule type" value="Genomic_DNA"/>
</dbReference>
<dbReference type="PRINTS" id="PR00301">
    <property type="entry name" value="HEATSHOCK70"/>
</dbReference>